<dbReference type="Proteomes" id="UP000615760">
    <property type="component" value="Unassembled WGS sequence"/>
</dbReference>
<proteinExistence type="predicted"/>
<evidence type="ECO:0000313" key="4">
    <source>
        <dbReference type="Proteomes" id="UP000615760"/>
    </source>
</evidence>
<protein>
    <recommendedName>
        <fullName evidence="2">PrcB C-terminal domain-containing protein</fullName>
    </recommendedName>
</protein>
<feature type="signal peptide" evidence="1">
    <location>
        <begin position="1"/>
        <end position="22"/>
    </location>
</feature>
<evidence type="ECO:0000256" key="1">
    <source>
        <dbReference type="SAM" id="SignalP"/>
    </source>
</evidence>
<organism evidence="3 4">
    <name type="scientific">Flavobacterium suaedae</name>
    <dbReference type="NCBI Taxonomy" id="1767027"/>
    <lineage>
        <taxon>Bacteria</taxon>
        <taxon>Pseudomonadati</taxon>
        <taxon>Bacteroidota</taxon>
        <taxon>Flavobacteriia</taxon>
        <taxon>Flavobacteriales</taxon>
        <taxon>Flavobacteriaceae</taxon>
        <taxon>Flavobacterium</taxon>
    </lineage>
</organism>
<keyword evidence="1" id="KW-0732">Signal</keyword>
<sequence length="146" mass="15653">MKKLVALSFILITIISCNSKKAASGEANFTILKENGYGGRETESHELVNDTKALIALCKELNIQEVPAVNFAKNSVVAVFMGQKRSGGYSITIEKVTVEENTALVLVKNTVPEPGAAVTMALTAPYCVALIPKANDVEVKENPVKM</sequence>
<dbReference type="EMBL" id="BMJE01000005">
    <property type="protein sequence ID" value="GGB81289.1"/>
    <property type="molecule type" value="Genomic_DNA"/>
</dbReference>
<dbReference type="Pfam" id="PF14343">
    <property type="entry name" value="PrcB_C"/>
    <property type="match status" value="1"/>
</dbReference>
<reference evidence="4" key="1">
    <citation type="journal article" date="2019" name="Int. J. Syst. Evol. Microbiol.">
        <title>The Global Catalogue of Microorganisms (GCM) 10K type strain sequencing project: providing services to taxonomists for standard genome sequencing and annotation.</title>
        <authorList>
            <consortium name="The Broad Institute Genomics Platform"/>
            <consortium name="The Broad Institute Genome Sequencing Center for Infectious Disease"/>
            <person name="Wu L."/>
            <person name="Ma J."/>
        </authorList>
    </citation>
    <scope>NUCLEOTIDE SEQUENCE [LARGE SCALE GENOMIC DNA]</scope>
    <source>
        <strain evidence="4">CGMCC 1.15461</strain>
    </source>
</reference>
<feature type="chain" id="PRO_5046968013" description="PrcB C-terminal domain-containing protein" evidence="1">
    <location>
        <begin position="23"/>
        <end position="146"/>
    </location>
</feature>
<accession>A0ABQ1JZ14</accession>
<feature type="domain" description="PrcB C-terminal" evidence="2">
    <location>
        <begin position="76"/>
        <end position="130"/>
    </location>
</feature>
<evidence type="ECO:0000313" key="3">
    <source>
        <dbReference type="EMBL" id="GGB81289.1"/>
    </source>
</evidence>
<name>A0ABQ1JZ14_9FLAO</name>
<gene>
    <name evidence="3" type="ORF">GCM10007424_21740</name>
</gene>
<dbReference type="InterPro" id="IPR025748">
    <property type="entry name" value="PrcB_C_dom"/>
</dbReference>
<comment type="caution">
    <text evidence="3">The sequence shown here is derived from an EMBL/GenBank/DDBJ whole genome shotgun (WGS) entry which is preliminary data.</text>
</comment>
<dbReference type="PROSITE" id="PS51257">
    <property type="entry name" value="PROKAR_LIPOPROTEIN"/>
    <property type="match status" value="1"/>
</dbReference>
<dbReference type="RefSeq" id="WP_188621316.1">
    <property type="nucleotide sequence ID" value="NZ_BMJE01000005.1"/>
</dbReference>
<keyword evidence="4" id="KW-1185">Reference proteome</keyword>
<evidence type="ECO:0000259" key="2">
    <source>
        <dbReference type="Pfam" id="PF14343"/>
    </source>
</evidence>